<dbReference type="Gene3D" id="1.10.720.30">
    <property type="entry name" value="SAP domain"/>
    <property type="match status" value="1"/>
</dbReference>
<dbReference type="PROSITE" id="PS50800">
    <property type="entry name" value="SAP"/>
    <property type="match status" value="1"/>
</dbReference>
<feature type="domain" description="SAP" evidence="2">
    <location>
        <begin position="17"/>
        <end position="51"/>
    </location>
</feature>
<reference evidence="3 4" key="1">
    <citation type="journal article" date="2010" name="Science">
        <title>Genomic comparison of the ants Camponotus floridanus and Harpegnathos saltator.</title>
        <authorList>
            <person name="Bonasio R."/>
            <person name="Zhang G."/>
            <person name="Ye C."/>
            <person name="Mutti N.S."/>
            <person name="Fang X."/>
            <person name="Qin N."/>
            <person name="Donahue G."/>
            <person name="Yang P."/>
            <person name="Li Q."/>
            <person name="Li C."/>
            <person name="Zhang P."/>
            <person name="Huang Z."/>
            <person name="Berger S.L."/>
            <person name="Reinberg D."/>
            <person name="Wang J."/>
            <person name="Liebig J."/>
        </authorList>
    </citation>
    <scope>NUCLEOTIDE SEQUENCE [LARGE SCALE GENOMIC DNA]</scope>
    <source>
        <strain evidence="3 4">R22 G/1</strain>
    </source>
</reference>
<feature type="compositionally biased region" description="Basic and acidic residues" evidence="1">
    <location>
        <begin position="56"/>
        <end position="80"/>
    </location>
</feature>
<proteinExistence type="predicted"/>
<name>E2BE15_HARSA</name>
<dbReference type="InterPro" id="IPR036361">
    <property type="entry name" value="SAP_dom_sf"/>
</dbReference>
<accession>E2BE15</accession>
<dbReference type="SUPFAM" id="SSF68906">
    <property type="entry name" value="SAP domain"/>
    <property type="match status" value="1"/>
</dbReference>
<dbReference type="Pfam" id="PF02037">
    <property type="entry name" value="SAP"/>
    <property type="match status" value="1"/>
</dbReference>
<feature type="region of interest" description="Disordered" evidence="1">
    <location>
        <begin position="56"/>
        <end position="102"/>
    </location>
</feature>
<dbReference type="EMBL" id="GL447733">
    <property type="protein sequence ID" value="EFN86065.1"/>
    <property type="molecule type" value="Genomic_DNA"/>
</dbReference>
<dbReference type="AlphaFoldDB" id="E2BE15"/>
<dbReference type="InParanoid" id="E2BE15"/>
<evidence type="ECO:0000259" key="2">
    <source>
        <dbReference type="PROSITE" id="PS50800"/>
    </source>
</evidence>
<evidence type="ECO:0000313" key="4">
    <source>
        <dbReference type="Proteomes" id="UP000008237"/>
    </source>
</evidence>
<evidence type="ECO:0000313" key="3">
    <source>
        <dbReference type="EMBL" id="EFN86065.1"/>
    </source>
</evidence>
<dbReference type="Proteomes" id="UP000008237">
    <property type="component" value="Unassembled WGS sequence"/>
</dbReference>
<keyword evidence="4" id="KW-1185">Reference proteome</keyword>
<protein>
    <recommendedName>
        <fullName evidence="2">SAP domain-containing protein</fullName>
    </recommendedName>
</protein>
<gene>
    <name evidence="3" type="ORF">EAI_07947</name>
</gene>
<dbReference type="InterPro" id="IPR003034">
    <property type="entry name" value="SAP_dom"/>
</dbReference>
<sequence length="102" mass="11676">MTEPGASALVDDLSTKLADMTTVQLKQELKKRKLKTAGLKNELVLRLLPFMQLEREHGETERDNVQNKHDDNDARKRQEAINENDTGSSDEDEILVTERRQS</sequence>
<evidence type="ECO:0000256" key="1">
    <source>
        <dbReference type="SAM" id="MobiDB-lite"/>
    </source>
</evidence>
<organism evidence="4">
    <name type="scientific">Harpegnathos saltator</name>
    <name type="common">Jerdon's jumping ant</name>
    <dbReference type="NCBI Taxonomy" id="610380"/>
    <lineage>
        <taxon>Eukaryota</taxon>
        <taxon>Metazoa</taxon>
        <taxon>Ecdysozoa</taxon>
        <taxon>Arthropoda</taxon>
        <taxon>Hexapoda</taxon>
        <taxon>Insecta</taxon>
        <taxon>Pterygota</taxon>
        <taxon>Neoptera</taxon>
        <taxon>Endopterygota</taxon>
        <taxon>Hymenoptera</taxon>
        <taxon>Apocrita</taxon>
        <taxon>Aculeata</taxon>
        <taxon>Formicoidea</taxon>
        <taxon>Formicidae</taxon>
        <taxon>Ponerinae</taxon>
        <taxon>Ponerini</taxon>
        <taxon>Harpegnathos</taxon>
    </lineage>
</organism>
<dbReference type="SMART" id="SM00513">
    <property type="entry name" value="SAP"/>
    <property type="match status" value="1"/>
</dbReference>